<evidence type="ECO:0000313" key="2">
    <source>
        <dbReference type="EMBL" id="REF88085.1"/>
    </source>
</evidence>
<evidence type="ECO:0000313" key="3">
    <source>
        <dbReference type="Proteomes" id="UP000256900"/>
    </source>
</evidence>
<sequence length="139" mass="15989">MSTLHYSIIDFFEARMGEHNCVSEYTRLDVANEYIYQIKRTAGRSTVRVFLSDAYDFGLADYLGRPRKLRSGDFILIARPESKFDGDLVERAKKDGIAIGQIGKLMGALNLNDMSSYKSPEEKEREKKREKSEGRLKIR</sequence>
<feature type="compositionally biased region" description="Basic and acidic residues" evidence="1">
    <location>
        <begin position="119"/>
        <end position="139"/>
    </location>
</feature>
<keyword evidence="3" id="KW-1185">Reference proteome</keyword>
<gene>
    <name evidence="2" type="ORF">DES32_1726</name>
</gene>
<proteinExistence type="predicted"/>
<accession>A0A3D9Z0C4</accession>
<evidence type="ECO:0000256" key="1">
    <source>
        <dbReference type="SAM" id="MobiDB-lite"/>
    </source>
</evidence>
<reference evidence="2 3" key="1">
    <citation type="submission" date="2018-08" db="EMBL/GenBank/DDBJ databases">
        <title>Genomic Encyclopedia of Type Strains, Phase IV (KMG-IV): sequencing the most valuable type-strain genomes for metagenomic binning, comparative biology and taxonomic classification.</title>
        <authorList>
            <person name="Goeker M."/>
        </authorList>
    </citation>
    <scope>NUCLEOTIDE SEQUENCE [LARGE SCALE GENOMIC DNA]</scope>
    <source>
        <strain evidence="2 3">BW863</strain>
    </source>
</reference>
<dbReference type="EMBL" id="QUMO01000002">
    <property type="protein sequence ID" value="REF88085.1"/>
    <property type="molecule type" value="Genomic_DNA"/>
</dbReference>
<protein>
    <submittedName>
        <fullName evidence="2">Uncharacterized protein</fullName>
    </submittedName>
</protein>
<dbReference type="OrthoDB" id="7107875at2"/>
<name>A0A3D9Z0C4_9HYPH</name>
<dbReference type="AlphaFoldDB" id="A0A3D9Z0C4"/>
<comment type="caution">
    <text evidence="2">The sequence shown here is derived from an EMBL/GenBank/DDBJ whole genome shotgun (WGS) entry which is preliminary data.</text>
</comment>
<dbReference type="RefSeq" id="WP_129396519.1">
    <property type="nucleotide sequence ID" value="NZ_CP025086.1"/>
</dbReference>
<organism evidence="2 3">
    <name type="scientific">Methylovirgula ligni</name>
    <dbReference type="NCBI Taxonomy" id="569860"/>
    <lineage>
        <taxon>Bacteria</taxon>
        <taxon>Pseudomonadati</taxon>
        <taxon>Pseudomonadota</taxon>
        <taxon>Alphaproteobacteria</taxon>
        <taxon>Hyphomicrobiales</taxon>
        <taxon>Beijerinckiaceae</taxon>
        <taxon>Methylovirgula</taxon>
    </lineage>
</organism>
<dbReference type="Proteomes" id="UP000256900">
    <property type="component" value="Unassembled WGS sequence"/>
</dbReference>
<feature type="region of interest" description="Disordered" evidence="1">
    <location>
        <begin position="116"/>
        <end position="139"/>
    </location>
</feature>